<dbReference type="Pfam" id="PF02602">
    <property type="entry name" value="HEM4"/>
    <property type="match status" value="1"/>
</dbReference>
<comment type="pathway">
    <text evidence="1 9">Porphyrin-containing compound metabolism; protoporphyrin-IX biosynthesis; coproporphyrinogen-III from 5-aminolevulinate: step 3/4.</text>
</comment>
<comment type="catalytic activity">
    <reaction evidence="8 9">
        <text>hydroxymethylbilane = uroporphyrinogen III + H2O</text>
        <dbReference type="Rhea" id="RHEA:18965"/>
        <dbReference type="ChEBI" id="CHEBI:15377"/>
        <dbReference type="ChEBI" id="CHEBI:57308"/>
        <dbReference type="ChEBI" id="CHEBI:57845"/>
        <dbReference type="EC" id="4.2.1.75"/>
    </reaction>
</comment>
<dbReference type="EMBL" id="LIBJ01000055">
    <property type="protein sequence ID" value="KRO48897.1"/>
    <property type="molecule type" value="Genomic_DNA"/>
</dbReference>
<protein>
    <recommendedName>
        <fullName evidence="7 9">Uroporphyrinogen-III synthase</fullName>
        <ecNumber evidence="3 9">4.2.1.75</ecNumber>
    </recommendedName>
</protein>
<dbReference type="GO" id="GO:0006780">
    <property type="term" value="P:uroporphyrinogen III biosynthetic process"/>
    <property type="evidence" value="ECO:0007669"/>
    <property type="project" value="UniProtKB-UniRule"/>
</dbReference>
<evidence type="ECO:0000256" key="8">
    <source>
        <dbReference type="ARBA" id="ARBA00048617"/>
    </source>
</evidence>
<organism evidence="11 12">
    <name type="scientific">Acidimicrobiia bacterium BACL6 MAG-120924-bin43</name>
    <dbReference type="NCBI Taxonomy" id="1655583"/>
    <lineage>
        <taxon>Bacteria</taxon>
        <taxon>Bacillati</taxon>
        <taxon>Actinomycetota</taxon>
        <taxon>Acidimicrobiia</taxon>
        <taxon>acIV cluster</taxon>
    </lineage>
</organism>
<comment type="function">
    <text evidence="6 9">Catalyzes cyclization of the linear tetrapyrrole, hydroxymethylbilane, to the macrocyclic uroporphyrinogen III.</text>
</comment>
<dbReference type="PANTHER" id="PTHR38042:SF1">
    <property type="entry name" value="UROPORPHYRINOGEN-III SYNTHASE, CHLOROPLASTIC"/>
    <property type="match status" value="1"/>
</dbReference>
<evidence type="ECO:0000256" key="6">
    <source>
        <dbReference type="ARBA" id="ARBA00037589"/>
    </source>
</evidence>
<name>A0A0R2QF27_9ACTN</name>
<evidence type="ECO:0000313" key="11">
    <source>
        <dbReference type="EMBL" id="KRO48897.1"/>
    </source>
</evidence>
<comment type="similarity">
    <text evidence="2 9">Belongs to the uroporphyrinogen-III synthase family.</text>
</comment>
<evidence type="ECO:0000313" key="12">
    <source>
        <dbReference type="Proteomes" id="UP000051017"/>
    </source>
</evidence>
<accession>A0A0R2QF27</accession>
<evidence type="ECO:0000256" key="3">
    <source>
        <dbReference type="ARBA" id="ARBA00013109"/>
    </source>
</evidence>
<feature type="domain" description="Tetrapyrrole biosynthesis uroporphyrinogen III synthase" evidence="10">
    <location>
        <begin position="19"/>
        <end position="237"/>
    </location>
</feature>
<evidence type="ECO:0000256" key="2">
    <source>
        <dbReference type="ARBA" id="ARBA00008133"/>
    </source>
</evidence>
<comment type="caution">
    <text evidence="11">The sequence shown here is derived from an EMBL/GenBank/DDBJ whole genome shotgun (WGS) entry which is preliminary data.</text>
</comment>
<dbReference type="AlphaFoldDB" id="A0A0R2QF27"/>
<dbReference type="Gene3D" id="3.40.50.10090">
    <property type="match status" value="2"/>
</dbReference>
<keyword evidence="5 9" id="KW-0627">Porphyrin biosynthesis</keyword>
<dbReference type="Proteomes" id="UP000051017">
    <property type="component" value="Unassembled WGS sequence"/>
</dbReference>
<evidence type="ECO:0000256" key="5">
    <source>
        <dbReference type="ARBA" id="ARBA00023244"/>
    </source>
</evidence>
<dbReference type="PANTHER" id="PTHR38042">
    <property type="entry name" value="UROPORPHYRINOGEN-III SYNTHASE, CHLOROPLASTIC"/>
    <property type="match status" value="1"/>
</dbReference>
<proteinExistence type="inferred from homology"/>
<evidence type="ECO:0000256" key="1">
    <source>
        <dbReference type="ARBA" id="ARBA00004772"/>
    </source>
</evidence>
<evidence type="ECO:0000256" key="9">
    <source>
        <dbReference type="RuleBase" id="RU366031"/>
    </source>
</evidence>
<dbReference type="InterPro" id="IPR003754">
    <property type="entry name" value="4pyrrol_synth_uPrphyn_synth"/>
</dbReference>
<evidence type="ECO:0000256" key="7">
    <source>
        <dbReference type="ARBA" id="ARBA00040167"/>
    </source>
</evidence>
<evidence type="ECO:0000256" key="4">
    <source>
        <dbReference type="ARBA" id="ARBA00023239"/>
    </source>
</evidence>
<dbReference type="GO" id="GO:0004852">
    <property type="term" value="F:uroporphyrinogen-III synthase activity"/>
    <property type="evidence" value="ECO:0007669"/>
    <property type="project" value="UniProtKB-UniRule"/>
</dbReference>
<dbReference type="EC" id="4.2.1.75" evidence="3 9"/>
<evidence type="ECO:0000259" key="10">
    <source>
        <dbReference type="Pfam" id="PF02602"/>
    </source>
</evidence>
<dbReference type="CDD" id="cd06578">
    <property type="entry name" value="HemD"/>
    <property type="match status" value="1"/>
</dbReference>
<dbReference type="SUPFAM" id="SSF69618">
    <property type="entry name" value="HemD-like"/>
    <property type="match status" value="1"/>
</dbReference>
<gene>
    <name evidence="11" type="ORF">ABR75_02930</name>
</gene>
<dbReference type="InterPro" id="IPR039793">
    <property type="entry name" value="UROS/Hem4"/>
</dbReference>
<sequence>MTNLAGKTVVLTRPVEQSSELAELLADVEVNVLLIPLIKIVGPSDGGRKLQAALEHVEEYDWIVVTSANGAQSIAAFLQSLLASDARRPKIAAVGGATAKALGCTADFMPSIANAQTLVREFPYGEGRVLLAQVENLGGAVDSSVARGLAERGWLVDEAAAYQTVAATPSEQEVAQAAEADAVVFYSGSAVRSWRSGMGMKTPNVVIAIGESTARVARNLNIRVSSVAAQTTPSAVVAALVEVFEQQRP</sequence>
<dbReference type="GO" id="GO:0006782">
    <property type="term" value="P:protoporphyrinogen IX biosynthetic process"/>
    <property type="evidence" value="ECO:0007669"/>
    <property type="project" value="UniProtKB-UniRule"/>
</dbReference>
<reference evidence="11 12" key="1">
    <citation type="submission" date="2015-10" db="EMBL/GenBank/DDBJ databases">
        <title>Metagenome-Assembled Genomes uncover a global brackish microbiome.</title>
        <authorList>
            <person name="Hugerth L.W."/>
            <person name="Larsson J."/>
            <person name="Alneberg J."/>
            <person name="Lindh M.V."/>
            <person name="Legrand C."/>
            <person name="Pinhassi J."/>
            <person name="Andersson A.F."/>
        </authorList>
    </citation>
    <scope>NUCLEOTIDE SEQUENCE [LARGE SCALE GENOMIC DNA]</scope>
    <source>
        <strain evidence="11">BACL6 MAG-120924-bin43</strain>
    </source>
</reference>
<dbReference type="InterPro" id="IPR036108">
    <property type="entry name" value="4pyrrol_syn_uPrphyn_synt_sf"/>
</dbReference>
<dbReference type="UniPathway" id="UPA00251">
    <property type="reaction ID" value="UER00320"/>
</dbReference>
<keyword evidence="4 9" id="KW-0456">Lyase</keyword>